<keyword evidence="3" id="KW-1185">Reference proteome</keyword>
<name>A0ABR3Q7V8_9TREE</name>
<protein>
    <submittedName>
        <fullName evidence="2">Microtubule bundling protein</fullName>
    </submittedName>
</protein>
<reference evidence="2 3" key="1">
    <citation type="submission" date="2023-08" db="EMBL/GenBank/DDBJ databases">
        <title>Annotated Genome Sequence of Vanrija albida AlHP1.</title>
        <authorList>
            <person name="Herzog R."/>
        </authorList>
    </citation>
    <scope>NUCLEOTIDE SEQUENCE [LARGE SCALE GENOMIC DNA]</scope>
    <source>
        <strain evidence="2 3">AlHP1</strain>
    </source>
</reference>
<gene>
    <name evidence="2" type="primary">ASE1</name>
    <name evidence="2" type="ORF">Q8F55_001693</name>
</gene>
<feature type="region of interest" description="Disordered" evidence="1">
    <location>
        <begin position="149"/>
        <end position="170"/>
    </location>
</feature>
<dbReference type="GeneID" id="95982736"/>
<evidence type="ECO:0000256" key="1">
    <source>
        <dbReference type="SAM" id="MobiDB-lite"/>
    </source>
</evidence>
<evidence type="ECO:0000313" key="3">
    <source>
        <dbReference type="Proteomes" id="UP001565368"/>
    </source>
</evidence>
<evidence type="ECO:0000313" key="2">
    <source>
        <dbReference type="EMBL" id="KAL1410751.1"/>
    </source>
</evidence>
<dbReference type="InterPro" id="IPR007145">
    <property type="entry name" value="MAP65_Ase1_PRC1"/>
</dbReference>
<feature type="compositionally biased region" description="Pro residues" evidence="1">
    <location>
        <begin position="150"/>
        <end position="167"/>
    </location>
</feature>
<dbReference type="PANTHER" id="PTHR19321">
    <property type="entry name" value="PROTEIN REGULATOR OF CYTOKINESIS 1 PRC1-RELATED"/>
    <property type="match status" value="1"/>
</dbReference>
<feature type="compositionally biased region" description="Low complexity" evidence="1">
    <location>
        <begin position="580"/>
        <end position="592"/>
    </location>
</feature>
<feature type="region of interest" description="Disordered" evidence="1">
    <location>
        <begin position="674"/>
        <end position="712"/>
    </location>
</feature>
<dbReference type="PANTHER" id="PTHR19321:SF41">
    <property type="entry name" value="FASCETTO-RELATED"/>
    <property type="match status" value="1"/>
</dbReference>
<comment type="caution">
    <text evidence="2">The sequence shown here is derived from an EMBL/GenBank/DDBJ whole genome shotgun (WGS) entry which is preliminary data.</text>
</comment>
<dbReference type="RefSeq" id="XP_069210695.1">
    <property type="nucleotide sequence ID" value="XM_069350309.1"/>
</dbReference>
<dbReference type="Gene3D" id="1.20.58.1520">
    <property type="match status" value="1"/>
</dbReference>
<feature type="compositionally biased region" description="Low complexity" evidence="1">
    <location>
        <begin position="620"/>
        <end position="634"/>
    </location>
</feature>
<accession>A0ABR3Q7V8</accession>
<dbReference type="Pfam" id="PF03999">
    <property type="entry name" value="MAP65_ASE1"/>
    <property type="match status" value="1"/>
</dbReference>
<sequence>MDAQSYIEEQIPLLKSLHAQLALPPTALAEDQARIDAAVRNAIVSVVRSREDEVAIWEAKIADGKRMISSLARALGDRGRSVAAAVRRESEQGEPLPNQHERIIKQADELELVYEERLEKIESKQGPKTALTTELRETLSELSILLGPGFEPPAPLEPVPGSAPVPAAPSRATSRQSLAPTAALAAQTLLAPTTNTNKRTSGRRASTAAAAELRNECWLDVSEDVMAATQAALDRALAERDVRLRNLETNFNDLIWYHAELVMPPLGLGQFPEHLLPAREDEETPGAHERYERALDRIMSRNPVPSGEEDGVEIQGMDGIEPEIGLTNWADTLLEIWIAEKDRRDDEIQQLYEKIEPLWTRLDVPKDVIDLFIESNRGSGESTIRAVSRGASQPLTVQYEEELERVLEIRRTSLSSFVLGVRREIEMLQDSLMMSDDEKGEFGGFIDDEYTEELLKEHEDEAARLRARVEVMGPLLHRVKEWLVLKANEEELEVNANDPNRFKKRGKAMLEEAKMRTRVEKLKPKIEAELLKAVPVWEAEHGQLFLAAGERVVDTIENALAAKEAAKEAKKRAKMGLGAAPALPRGATPGPGQRAGAAASTTRKRTAPTPAGAGAKRPRVVSGSSVASTSTTASRVPSGRRMVPATPTPAAGSNLRRFGQPALSARANAPAYAAPDVFNPAPQPQRPRLPGGLPSGDERKARRQSFKPRQSIANGLLANRGLMGVAEAADETEYDDYF</sequence>
<proteinExistence type="predicted"/>
<dbReference type="EMBL" id="JBBXJM010000002">
    <property type="protein sequence ID" value="KAL1410751.1"/>
    <property type="molecule type" value="Genomic_DNA"/>
</dbReference>
<dbReference type="Proteomes" id="UP001565368">
    <property type="component" value="Unassembled WGS sequence"/>
</dbReference>
<organism evidence="2 3">
    <name type="scientific">Vanrija albida</name>
    <dbReference type="NCBI Taxonomy" id="181172"/>
    <lineage>
        <taxon>Eukaryota</taxon>
        <taxon>Fungi</taxon>
        <taxon>Dikarya</taxon>
        <taxon>Basidiomycota</taxon>
        <taxon>Agaricomycotina</taxon>
        <taxon>Tremellomycetes</taxon>
        <taxon>Trichosporonales</taxon>
        <taxon>Trichosporonaceae</taxon>
        <taxon>Vanrija</taxon>
    </lineage>
</organism>
<feature type="region of interest" description="Disordered" evidence="1">
    <location>
        <begin position="580"/>
        <end position="655"/>
    </location>
</feature>